<dbReference type="InterPro" id="IPR009078">
    <property type="entry name" value="Ferritin-like_SF"/>
</dbReference>
<dbReference type="GO" id="GO:0005829">
    <property type="term" value="C:cytosol"/>
    <property type="evidence" value="ECO:0007669"/>
    <property type="project" value="TreeGrafter"/>
</dbReference>
<dbReference type="SUPFAM" id="SSF47240">
    <property type="entry name" value="Ferritin-like"/>
    <property type="match status" value="1"/>
</dbReference>
<name>A0A5C4JWU6_9HYPH</name>
<dbReference type="Proteomes" id="UP000307874">
    <property type="component" value="Unassembled WGS sequence"/>
</dbReference>
<dbReference type="InterPro" id="IPR052703">
    <property type="entry name" value="Aromatic_CoA_ox/epox"/>
</dbReference>
<organism evidence="1 2">
    <name type="scientific">Martelella lutilitoris</name>
    <dbReference type="NCBI Taxonomy" id="2583532"/>
    <lineage>
        <taxon>Bacteria</taxon>
        <taxon>Pseudomonadati</taxon>
        <taxon>Pseudomonadota</taxon>
        <taxon>Alphaproteobacteria</taxon>
        <taxon>Hyphomicrobiales</taxon>
        <taxon>Aurantimonadaceae</taxon>
        <taxon>Martelella</taxon>
    </lineage>
</organism>
<evidence type="ECO:0000313" key="1">
    <source>
        <dbReference type="EMBL" id="TNB49641.1"/>
    </source>
</evidence>
<dbReference type="EMBL" id="VCLB01000001">
    <property type="protein sequence ID" value="TNB49641.1"/>
    <property type="molecule type" value="Genomic_DNA"/>
</dbReference>
<dbReference type="InterPro" id="IPR007814">
    <property type="entry name" value="PaaA_PaaC"/>
</dbReference>
<sequence length="256" mass="28245">MTNDMSIADYLAEGGKLSSPDNAPPLYRAELMRMMSSFVDSELAGSAGFAAAINWAPGIAERIAASRIVLEKADHAERVLDLMGDFGTDTALYNRAHSWAARLDRDAVVDTRRMGGDMRLSVFHYPFEDWTDAVVMNVLMGLATVIQLEEMTHASYTPYAEVIRSVLPREKRHMELGLEGLKKLAATDEGRGAAQKAVAYWHPRVAETFGPAVSERFARLSRFGLRHSENEALRTRWRADAGSVLEDCGLKTPVAA</sequence>
<dbReference type="PANTHER" id="PTHR30458:SF0">
    <property type="entry name" value="1,2-PHENYLACETYL-COA EPOXIDASE, SUBUNIT C"/>
    <property type="match status" value="1"/>
</dbReference>
<accession>A0A5C4JWU6</accession>
<comment type="caution">
    <text evidence="1">The sequence shown here is derived from an EMBL/GenBank/DDBJ whole genome shotgun (WGS) entry which is preliminary data.</text>
</comment>
<proteinExistence type="predicted"/>
<dbReference type="PANTHER" id="PTHR30458">
    <property type="entry name" value="PHENYLACETIC ACID DEGRADATION PROTEIN PAA"/>
    <property type="match status" value="1"/>
</dbReference>
<dbReference type="InterPro" id="IPR012347">
    <property type="entry name" value="Ferritin-like"/>
</dbReference>
<reference evidence="1 2" key="1">
    <citation type="submission" date="2019-06" db="EMBL/GenBank/DDBJ databases">
        <title>Martelella lutilitoris sp. nov., isolated from a tidal mudflat.</title>
        <authorList>
            <person name="Kim Y.-J."/>
        </authorList>
    </citation>
    <scope>NUCLEOTIDE SEQUENCE [LARGE SCALE GENOMIC DNA]</scope>
    <source>
        <strain evidence="1 2">GH2-6</strain>
    </source>
</reference>
<dbReference type="Gene3D" id="1.20.1260.10">
    <property type="match status" value="1"/>
</dbReference>
<dbReference type="Pfam" id="PF05138">
    <property type="entry name" value="PaaA_PaaC"/>
    <property type="match status" value="1"/>
</dbReference>
<dbReference type="OrthoDB" id="5289846at2"/>
<protein>
    <submittedName>
        <fullName evidence="1">Phenylacetic acid catabolic</fullName>
    </submittedName>
</protein>
<dbReference type="GO" id="GO:0010124">
    <property type="term" value="P:phenylacetate catabolic process"/>
    <property type="evidence" value="ECO:0007669"/>
    <property type="project" value="InterPro"/>
</dbReference>
<gene>
    <name evidence="1" type="ORF">FF124_01390</name>
</gene>
<dbReference type="RefSeq" id="WP_138746684.1">
    <property type="nucleotide sequence ID" value="NZ_VCLB01000001.1"/>
</dbReference>
<evidence type="ECO:0000313" key="2">
    <source>
        <dbReference type="Proteomes" id="UP000307874"/>
    </source>
</evidence>
<dbReference type="AlphaFoldDB" id="A0A5C4JWU6"/>
<keyword evidence="2" id="KW-1185">Reference proteome</keyword>